<organism evidence="1 2">
    <name type="scientific">Aphanizomenon flos-aquae WA102</name>
    <dbReference type="NCBI Taxonomy" id="1710896"/>
    <lineage>
        <taxon>Bacteria</taxon>
        <taxon>Bacillati</taxon>
        <taxon>Cyanobacteriota</taxon>
        <taxon>Cyanophyceae</taxon>
        <taxon>Nostocales</taxon>
        <taxon>Aphanizomenonaceae</taxon>
        <taxon>Aphanizomenon</taxon>
    </lineage>
</organism>
<proteinExistence type="predicted"/>
<evidence type="ECO:0000313" key="2">
    <source>
        <dbReference type="Proteomes" id="UP000092093"/>
    </source>
</evidence>
<dbReference type="Proteomes" id="UP000092093">
    <property type="component" value="Unassembled WGS sequence"/>
</dbReference>
<accession>A0A1B7WX42</accession>
<gene>
    <name evidence="1" type="ORF">AN484_20450</name>
</gene>
<reference evidence="1 2" key="1">
    <citation type="submission" date="2015-09" db="EMBL/GenBank/DDBJ databases">
        <title>Aphanizomenon flos-aquae WA102.</title>
        <authorList>
            <person name="Driscoll C."/>
        </authorList>
    </citation>
    <scope>NUCLEOTIDE SEQUENCE [LARGE SCALE GENOMIC DNA]</scope>
    <source>
        <strain evidence="1">WA102</strain>
    </source>
</reference>
<evidence type="ECO:0000313" key="1">
    <source>
        <dbReference type="EMBL" id="OBQ41691.1"/>
    </source>
</evidence>
<dbReference type="AlphaFoldDB" id="A0A1B7WX42"/>
<sequence>MIAELAAANAAFAVIKGALANGKELSALGSRVFDYFDNKAIIQERATKKGGGSDMEEFMALEQLNAQEVELRERMVYAGRPGM</sequence>
<comment type="caution">
    <text evidence="1">The sequence shown here is derived from an EMBL/GenBank/DDBJ whole genome shotgun (WGS) entry which is preliminary data.</text>
</comment>
<protein>
    <submittedName>
        <fullName evidence="1">Uncharacterized protein</fullName>
    </submittedName>
</protein>
<name>A0A1B7WX42_APHFL</name>
<dbReference type="EMBL" id="LJOW01000139">
    <property type="protein sequence ID" value="OBQ41691.1"/>
    <property type="molecule type" value="Genomic_DNA"/>
</dbReference>